<evidence type="ECO:0000313" key="3">
    <source>
        <dbReference type="Proteomes" id="UP001597237"/>
    </source>
</evidence>
<comment type="caution">
    <text evidence="2">The sequence shown here is derived from an EMBL/GenBank/DDBJ whole genome shotgun (WGS) entry which is preliminary data.</text>
</comment>
<proteinExistence type="predicted"/>
<dbReference type="EMBL" id="JBHUEY010000006">
    <property type="protein sequence ID" value="MFD1785190.1"/>
    <property type="molecule type" value="Genomic_DNA"/>
</dbReference>
<dbReference type="RefSeq" id="WP_377282143.1">
    <property type="nucleotide sequence ID" value="NZ_JBHRSI010000005.1"/>
</dbReference>
<dbReference type="SUPFAM" id="SSF141371">
    <property type="entry name" value="PilZ domain-like"/>
    <property type="match status" value="1"/>
</dbReference>
<gene>
    <name evidence="2" type="ORF">ACFSC0_17450</name>
</gene>
<dbReference type="Proteomes" id="UP001597237">
    <property type="component" value="Unassembled WGS sequence"/>
</dbReference>
<accession>A0ABW4N559</accession>
<evidence type="ECO:0000259" key="1">
    <source>
        <dbReference type="Pfam" id="PF07238"/>
    </source>
</evidence>
<dbReference type="InterPro" id="IPR009875">
    <property type="entry name" value="PilZ_domain"/>
</dbReference>
<keyword evidence="3" id="KW-1185">Reference proteome</keyword>
<organism evidence="2 3">
    <name type="scientific">Phenylobacterium terrae</name>
    <dbReference type="NCBI Taxonomy" id="2665495"/>
    <lineage>
        <taxon>Bacteria</taxon>
        <taxon>Pseudomonadati</taxon>
        <taxon>Pseudomonadota</taxon>
        <taxon>Alphaproteobacteria</taxon>
        <taxon>Caulobacterales</taxon>
        <taxon>Caulobacteraceae</taxon>
        <taxon>Phenylobacterium</taxon>
    </lineage>
</organism>
<feature type="domain" description="PilZ" evidence="1">
    <location>
        <begin position="18"/>
        <end position="94"/>
    </location>
</feature>
<evidence type="ECO:0000313" key="2">
    <source>
        <dbReference type="EMBL" id="MFD1785190.1"/>
    </source>
</evidence>
<reference evidence="3" key="1">
    <citation type="journal article" date="2019" name="Int. J. Syst. Evol. Microbiol.">
        <title>The Global Catalogue of Microorganisms (GCM) 10K type strain sequencing project: providing services to taxonomists for standard genome sequencing and annotation.</title>
        <authorList>
            <consortium name="The Broad Institute Genomics Platform"/>
            <consortium name="The Broad Institute Genome Sequencing Center for Infectious Disease"/>
            <person name="Wu L."/>
            <person name="Ma J."/>
        </authorList>
    </citation>
    <scope>NUCLEOTIDE SEQUENCE [LARGE SCALE GENOMIC DNA]</scope>
    <source>
        <strain evidence="3">DFY28</strain>
    </source>
</reference>
<dbReference type="Pfam" id="PF07238">
    <property type="entry name" value="PilZ"/>
    <property type="match status" value="1"/>
</dbReference>
<protein>
    <submittedName>
        <fullName evidence="2">PilZ domain-containing protein</fullName>
    </submittedName>
</protein>
<name>A0ABW4N559_9CAUL</name>
<sequence>MTEPAIARSAMTDSFPIERRSEVREPTNIRARICYGENFGAWADCIIKNLSKSGAMLEVAAVYPIPQTFTLIHIPGGVAFTANIKWRRGDLCGVFMKDRTELKLIPASEPNKIRDIWAALAT</sequence>